<dbReference type="SUPFAM" id="SSF56112">
    <property type="entry name" value="Protein kinase-like (PK-like)"/>
    <property type="match status" value="1"/>
</dbReference>
<comment type="caution">
    <text evidence="7">The sequence shown here is derived from an EMBL/GenBank/DDBJ whole genome shotgun (WGS) entry which is preliminary data.</text>
</comment>
<dbReference type="Proteomes" id="UP000663852">
    <property type="component" value="Unassembled WGS sequence"/>
</dbReference>
<dbReference type="GO" id="GO:0006646">
    <property type="term" value="P:phosphatidylethanolamine biosynthetic process"/>
    <property type="evidence" value="ECO:0007669"/>
    <property type="project" value="TreeGrafter"/>
</dbReference>
<dbReference type="EMBL" id="CAJNOJ010000096">
    <property type="protein sequence ID" value="CAF1096697.1"/>
    <property type="molecule type" value="Genomic_DNA"/>
</dbReference>
<keyword evidence="1" id="KW-0443">Lipid metabolism</keyword>
<comment type="similarity">
    <text evidence="4">Belongs to the choline/ethanolamine kinase family.</text>
</comment>
<dbReference type="Gene3D" id="3.90.1200.10">
    <property type="match status" value="1"/>
</dbReference>
<evidence type="ECO:0000313" key="6">
    <source>
        <dbReference type="EMBL" id="CAF1096697.1"/>
    </source>
</evidence>
<dbReference type="Proteomes" id="UP000663828">
    <property type="component" value="Unassembled WGS sequence"/>
</dbReference>
<keyword evidence="1" id="KW-0444">Lipid biosynthesis</keyword>
<evidence type="ECO:0000313" key="8">
    <source>
        <dbReference type="Proteomes" id="UP000663828"/>
    </source>
</evidence>
<proteinExistence type="inferred from homology"/>
<dbReference type="Gene3D" id="3.30.200.20">
    <property type="entry name" value="Phosphorylase Kinase, domain 1"/>
    <property type="match status" value="1"/>
</dbReference>
<dbReference type="Pfam" id="PF01633">
    <property type="entry name" value="Choline_kinase"/>
    <property type="match status" value="1"/>
</dbReference>
<dbReference type="AlphaFoldDB" id="A0A815C168"/>
<comment type="pathway">
    <text evidence="3">Phospholipid metabolism; phosphatidylethanolamine biosynthesis; phosphatidylethanolamine from ethanolamine: step 1/3.</text>
</comment>
<dbReference type="PANTHER" id="PTHR22603">
    <property type="entry name" value="CHOLINE/ETHANOALAMINE KINASE"/>
    <property type="match status" value="1"/>
</dbReference>
<evidence type="ECO:0000256" key="5">
    <source>
        <dbReference type="ARBA" id="ARBA00038874"/>
    </source>
</evidence>
<name>A0A815C168_ADIRI</name>
<evidence type="ECO:0000256" key="4">
    <source>
        <dbReference type="ARBA" id="ARBA00038211"/>
    </source>
</evidence>
<evidence type="ECO:0000256" key="1">
    <source>
        <dbReference type="ARBA" id="ARBA00023209"/>
    </source>
</evidence>
<dbReference type="OrthoDB" id="10267235at2759"/>
<protein>
    <recommendedName>
        <fullName evidence="5">ethanolamine kinase</fullName>
        <ecNumber evidence="5">2.7.1.82</ecNumber>
    </recommendedName>
</protein>
<dbReference type="GO" id="GO:0005737">
    <property type="term" value="C:cytoplasm"/>
    <property type="evidence" value="ECO:0007669"/>
    <property type="project" value="TreeGrafter"/>
</dbReference>
<keyword evidence="1" id="KW-0594">Phospholipid biosynthesis</keyword>
<dbReference type="GO" id="GO:0004305">
    <property type="term" value="F:ethanolamine kinase activity"/>
    <property type="evidence" value="ECO:0007669"/>
    <property type="project" value="UniProtKB-EC"/>
</dbReference>
<dbReference type="EC" id="2.7.1.82" evidence="5"/>
<gene>
    <name evidence="6" type="ORF">EDS130_LOCUS19773</name>
    <name evidence="7" type="ORF">XAT740_LOCUS27600</name>
</gene>
<reference evidence="7" key="1">
    <citation type="submission" date="2021-02" db="EMBL/GenBank/DDBJ databases">
        <authorList>
            <person name="Nowell W R."/>
        </authorList>
    </citation>
    <scope>NUCLEOTIDE SEQUENCE</scope>
</reference>
<keyword evidence="2" id="KW-1208">Phospholipid metabolism</keyword>
<evidence type="ECO:0000256" key="3">
    <source>
        <dbReference type="ARBA" id="ARBA00037883"/>
    </source>
</evidence>
<dbReference type="InterPro" id="IPR011009">
    <property type="entry name" value="Kinase-like_dom_sf"/>
</dbReference>
<sequence length="335" mass="39173">MSQPRSSSVTLPLEFTLRDIYPLITSLRPNWSPSNLRLYQLIGGINNTAFGIYSESDRSDTLVIKIYGFKTEEFIDRYREKTTLSTLVNHGLAQPVLLQFTNGIIYRFIPGSVCTESYIRDIHIAPLIARHLAKLHSIPLENQYHEPCLMPLIKKFVKLIITNHKHYPEDFVSLCLDIDCIEKDILPSMFPNPRYGIDLVLCHNDLACTNILYNTSSQTISFIDFEYSAINYALFDIANHFVEYVGVDQMNFDRCPTRNEQYHWLKIYFQARKLSFDDPEKTYRQIEQFSALAHLCYGLWAFAQVAFATVEHEYLSYGQRRLNRYKEMRSILFNR</sequence>
<evidence type="ECO:0000313" key="7">
    <source>
        <dbReference type="EMBL" id="CAF1276845.1"/>
    </source>
</evidence>
<keyword evidence="8" id="KW-1185">Reference proteome</keyword>
<dbReference type="EMBL" id="CAJNOR010002313">
    <property type="protein sequence ID" value="CAF1276845.1"/>
    <property type="molecule type" value="Genomic_DNA"/>
</dbReference>
<accession>A0A815C168</accession>
<evidence type="ECO:0000256" key="2">
    <source>
        <dbReference type="ARBA" id="ARBA00023264"/>
    </source>
</evidence>
<dbReference type="PANTHER" id="PTHR22603:SF66">
    <property type="entry name" value="ETHANOLAMINE KINASE"/>
    <property type="match status" value="1"/>
</dbReference>
<organism evidence="7 8">
    <name type="scientific">Adineta ricciae</name>
    <name type="common">Rotifer</name>
    <dbReference type="NCBI Taxonomy" id="249248"/>
    <lineage>
        <taxon>Eukaryota</taxon>
        <taxon>Metazoa</taxon>
        <taxon>Spiralia</taxon>
        <taxon>Gnathifera</taxon>
        <taxon>Rotifera</taxon>
        <taxon>Eurotatoria</taxon>
        <taxon>Bdelloidea</taxon>
        <taxon>Adinetida</taxon>
        <taxon>Adinetidae</taxon>
        <taxon>Adineta</taxon>
    </lineage>
</organism>